<feature type="non-terminal residue" evidence="1">
    <location>
        <position position="151"/>
    </location>
</feature>
<accession>A0A9W4T6X5</accession>
<sequence>YCSVKLGRRLDKLKKDIKDNKDEQYIKSFLEFLKSSEINADNLDKIDEYEMITACCEIEYINVLSKEHNEFIAVSKKCCYLCESYIKFLRSKKYKITISEVHKNLYSGWKLPNTYSKEFVKSADSDNLKRNYVAMKKVTKDAIQIKANSNL</sequence>
<gene>
    <name evidence="1" type="ORF">FWILDA_LOCUS16619</name>
</gene>
<dbReference type="Proteomes" id="UP001153678">
    <property type="component" value="Unassembled WGS sequence"/>
</dbReference>
<evidence type="ECO:0000313" key="2">
    <source>
        <dbReference type="Proteomes" id="UP001153678"/>
    </source>
</evidence>
<evidence type="ECO:0000313" key="1">
    <source>
        <dbReference type="EMBL" id="CAI2194524.1"/>
    </source>
</evidence>
<comment type="caution">
    <text evidence="1">The sequence shown here is derived from an EMBL/GenBank/DDBJ whole genome shotgun (WGS) entry which is preliminary data.</text>
</comment>
<proteinExistence type="predicted"/>
<dbReference type="Pfam" id="PF14441">
    <property type="entry name" value="OTT_1508_deam"/>
    <property type="match status" value="1"/>
</dbReference>
<name>A0A9W4T6X5_9GLOM</name>
<dbReference type="OrthoDB" id="4851849at2759"/>
<dbReference type="AlphaFoldDB" id="A0A9W4T6X5"/>
<keyword evidence="2" id="KW-1185">Reference proteome</keyword>
<reference evidence="1" key="1">
    <citation type="submission" date="2022-08" db="EMBL/GenBank/DDBJ databases">
        <authorList>
            <person name="Kallberg Y."/>
            <person name="Tangrot J."/>
            <person name="Rosling A."/>
        </authorList>
    </citation>
    <scope>NUCLEOTIDE SEQUENCE</scope>
    <source>
        <strain evidence="1">Wild A</strain>
    </source>
</reference>
<organism evidence="1 2">
    <name type="scientific">Funneliformis geosporum</name>
    <dbReference type="NCBI Taxonomy" id="1117311"/>
    <lineage>
        <taxon>Eukaryota</taxon>
        <taxon>Fungi</taxon>
        <taxon>Fungi incertae sedis</taxon>
        <taxon>Mucoromycota</taxon>
        <taxon>Glomeromycotina</taxon>
        <taxon>Glomeromycetes</taxon>
        <taxon>Glomerales</taxon>
        <taxon>Glomeraceae</taxon>
        <taxon>Funneliformis</taxon>
    </lineage>
</organism>
<dbReference type="InterPro" id="IPR027796">
    <property type="entry name" value="OTT_1508_deam-like"/>
</dbReference>
<dbReference type="EMBL" id="CAMKVN010011023">
    <property type="protein sequence ID" value="CAI2194524.1"/>
    <property type="molecule type" value="Genomic_DNA"/>
</dbReference>
<protein>
    <submittedName>
        <fullName evidence="1">2438_t:CDS:1</fullName>
    </submittedName>
</protein>